<dbReference type="EMBL" id="JRVC01000005">
    <property type="protein sequence ID" value="KHS48204.1"/>
    <property type="molecule type" value="Genomic_DNA"/>
</dbReference>
<evidence type="ECO:0000313" key="3">
    <source>
        <dbReference type="EMBL" id="KHS48204.1"/>
    </source>
</evidence>
<feature type="transmembrane region" description="Helical" evidence="2">
    <location>
        <begin position="237"/>
        <end position="262"/>
    </location>
</feature>
<dbReference type="PANTHER" id="PTHR11328">
    <property type="entry name" value="MAJOR FACILITATOR SUPERFAMILY DOMAIN-CONTAINING PROTEIN"/>
    <property type="match status" value="1"/>
</dbReference>
<feature type="transmembrane region" description="Helical" evidence="2">
    <location>
        <begin position="84"/>
        <end position="103"/>
    </location>
</feature>
<dbReference type="GO" id="GO:0015293">
    <property type="term" value="F:symporter activity"/>
    <property type="evidence" value="ECO:0007669"/>
    <property type="project" value="InterPro"/>
</dbReference>
<feature type="transmembrane region" description="Helical" evidence="2">
    <location>
        <begin position="274"/>
        <end position="291"/>
    </location>
</feature>
<feature type="transmembrane region" description="Helical" evidence="2">
    <location>
        <begin position="303"/>
        <end position="323"/>
    </location>
</feature>
<accession>A0A0B9AC68</accession>
<dbReference type="PANTHER" id="PTHR11328:SF28">
    <property type="entry name" value="MAJOR FACILITATOR SUPERFAMILY DOMAIN-CONTAINING PROTEIN 12"/>
    <property type="match status" value="1"/>
</dbReference>
<evidence type="ECO:0000256" key="1">
    <source>
        <dbReference type="ARBA" id="ARBA00009617"/>
    </source>
</evidence>
<sequence>MIPIEGRVPTRLALANGLGSVAYGVKDNGFATFLLLFYNQVLGMDARLVSLALLIALVFDGLIDPIVGHFSDRTRTAWGRRLPYLYIAPIPLGLAWIFLWSPIGEPSFAVLLASAIIVRALVAMCEVPSAALVAEISRDYDERTRLTRFRFLFSWGGGLLMLLLAYGVFLPDAMLAREGYRNFGLFGAALMVTCVLVSAFGQHRAVAGWPPERGATGKSALASLGEIRESFSHPACLIVMAGIAAALTAQGITFALSNYLYLYVWKFTPTALQAFPFLLFASVVGASLLVGRAQLRWGKAGTVMRMAPLGMVFWAGPLLLRWLGLWAADGSTLSLGGMFACTLLSNTFTVTGTMTLWSMVADVVEASEEQTGRRSEGTLSAGAFLASKCAGGLGVFCTGLLLSFAGLEPNTAPDAVAPEVTYRLSLAYCASIAVLAGMTAFVVRRFPIDRATHQARLERLNQVARADPDAAGLHP</sequence>
<proteinExistence type="inferred from homology"/>
<feature type="transmembrane region" description="Helical" evidence="2">
    <location>
        <begin position="381"/>
        <end position="405"/>
    </location>
</feature>
<dbReference type="InterPro" id="IPR036259">
    <property type="entry name" value="MFS_trans_sf"/>
</dbReference>
<dbReference type="Proteomes" id="UP000031338">
    <property type="component" value="Unassembled WGS sequence"/>
</dbReference>
<keyword evidence="2" id="KW-1133">Transmembrane helix</keyword>
<dbReference type="RefSeq" id="WP_039332776.1">
    <property type="nucleotide sequence ID" value="NZ_JRVC01000005.1"/>
</dbReference>
<feature type="transmembrane region" description="Helical" evidence="2">
    <location>
        <begin position="109"/>
        <end position="132"/>
    </location>
</feature>
<dbReference type="GO" id="GO:0008643">
    <property type="term" value="P:carbohydrate transport"/>
    <property type="evidence" value="ECO:0007669"/>
    <property type="project" value="InterPro"/>
</dbReference>
<dbReference type="STRING" id="48936.NJ75_01393"/>
<keyword evidence="2" id="KW-0472">Membrane</keyword>
<dbReference type="AlphaFoldDB" id="A0A0B9AC68"/>
<feature type="transmembrane region" description="Helical" evidence="2">
    <location>
        <begin position="152"/>
        <end position="171"/>
    </location>
</feature>
<evidence type="ECO:0000313" key="4">
    <source>
        <dbReference type="Proteomes" id="UP000031338"/>
    </source>
</evidence>
<gene>
    <name evidence="3" type="ORF">NJ75_01393</name>
</gene>
<feature type="transmembrane region" description="Helical" evidence="2">
    <location>
        <begin position="46"/>
        <end position="63"/>
    </location>
</feature>
<dbReference type="Pfam" id="PF13347">
    <property type="entry name" value="MFS_2"/>
    <property type="match status" value="1"/>
</dbReference>
<feature type="transmembrane region" description="Helical" evidence="2">
    <location>
        <begin position="425"/>
        <end position="443"/>
    </location>
</feature>
<dbReference type="PATRIC" id="fig|48936.3.peg.1395"/>
<comment type="similarity">
    <text evidence="1">Belongs to the sodium:galactoside symporter (TC 2.A.2) family.</text>
</comment>
<name>A0A0B9AC68_9SPHN</name>
<dbReference type="GO" id="GO:0005886">
    <property type="term" value="C:plasma membrane"/>
    <property type="evidence" value="ECO:0007669"/>
    <property type="project" value="TreeGrafter"/>
</dbReference>
<feature type="transmembrane region" description="Helical" evidence="2">
    <location>
        <begin position="183"/>
        <end position="201"/>
    </location>
</feature>
<feature type="transmembrane region" description="Helical" evidence="2">
    <location>
        <begin position="335"/>
        <end position="360"/>
    </location>
</feature>
<protein>
    <submittedName>
        <fullName evidence="3">Na+/melibiose symporter-like protein</fullName>
    </submittedName>
</protein>
<dbReference type="InterPro" id="IPR039672">
    <property type="entry name" value="MFS_2"/>
</dbReference>
<comment type="caution">
    <text evidence="3">The sequence shown here is derived from an EMBL/GenBank/DDBJ whole genome shotgun (WGS) entry which is preliminary data.</text>
</comment>
<dbReference type="Gene3D" id="1.20.1250.20">
    <property type="entry name" value="MFS general substrate transporter like domains"/>
    <property type="match status" value="1"/>
</dbReference>
<dbReference type="SUPFAM" id="SSF103473">
    <property type="entry name" value="MFS general substrate transporter"/>
    <property type="match status" value="1"/>
</dbReference>
<keyword evidence="2" id="KW-0812">Transmembrane</keyword>
<keyword evidence="4" id="KW-1185">Reference proteome</keyword>
<organism evidence="3 4">
    <name type="scientific">Novosphingobium subterraneum</name>
    <dbReference type="NCBI Taxonomy" id="48936"/>
    <lineage>
        <taxon>Bacteria</taxon>
        <taxon>Pseudomonadati</taxon>
        <taxon>Pseudomonadota</taxon>
        <taxon>Alphaproteobacteria</taxon>
        <taxon>Sphingomonadales</taxon>
        <taxon>Sphingomonadaceae</taxon>
        <taxon>Novosphingobium</taxon>
    </lineage>
</organism>
<evidence type="ECO:0000256" key="2">
    <source>
        <dbReference type="SAM" id="Phobius"/>
    </source>
</evidence>
<reference evidence="3 4" key="1">
    <citation type="submission" date="2014-10" db="EMBL/GenBank/DDBJ databases">
        <title>Draft genome sequence of Novosphingobium subterraneum DSM 12447.</title>
        <authorList>
            <person name="Gan H.M."/>
            <person name="Gan H.Y."/>
            <person name="Savka M.A."/>
        </authorList>
    </citation>
    <scope>NUCLEOTIDE SEQUENCE [LARGE SCALE GENOMIC DNA]</scope>
    <source>
        <strain evidence="3 4">DSM 12447</strain>
    </source>
</reference>